<dbReference type="Pfam" id="PF02653">
    <property type="entry name" value="BPD_transp_2"/>
    <property type="match status" value="1"/>
</dbReference>
<dbReference type="InterPro" id="IPR001851">
    <property type="entry name" value="ABC_transp_permease"/>
</dbReference>
<feature type="transmembrane region" description="Helical" evidence="9">
    <location>
        <begin position="6"/>
        <end position="26"/>
    </location>
</feature>
<proteinExistence type="inferred from homology"/>
<accession>A0ABP5D1T8</accession>
<dbReference type="InterPro" id="IPR052157">
    <property type="entry name" value="BCAA_transport_permease"/>
</dbReference>
<feature type="transmembrane region" description="Helical" evidence="9">
    <location>
        <begin position="217"/>
        <end position="248"/>
    </location>
</feature>
<keyword evidence="7 9" id="KW-0472">Membrane</keyword>
<feature type="transmembrane region" description="Helical" evidence="9">
    <location>
        <begin position="33"/>
        <end position="53"/>
    </location>
</feature>
<evidence type="ECO:0000256" key="2">
    <source>
        <dbReference type="ARBA" id="ARBA00022448"/>
    </source>
</evidence>
<comment type="subcellular location">
    <subcellularLocation>
        <location evidence="1">Cell membrane</location>
        <topology evidence="1">Multi-pass membrane protein</topology>
    </subcellularLocation>
</comment>
<feature type="transmembrane region" description="Helical" evidence="9">
    <location>
        <begin position="133"/>
        <end position="157"/>
    </location>
</feature>
<keyword evidence="11" id="KW-1185">Reference proteome</keyword>
<evidence type="ECO:0000313" key="10">
    <source>
        <dbReference type="EMBL" id="GAA1972578.1"/>
    </source>
</evidence>
<keyword evidence="5" id="KW-0029">Amino-acid transport</keyword>
<feature type="transmembrane region" description="Helical" evidence="9">
    <location>
        <begin position="260"/>
        <end position="277"/>
    </location>
</feature>
<evidence type="ECO:0000256" key="1">
    <source>
        <dbReference type="ARBA" id="ARBA00004651"/>
    </source>
</evidence>
<keyword evidence="3" id="KW-1003">Cell membrane</keyword>
<dbReference type="PANTHER" id="PTHR11795">
    <property type="entry name" value="BRANCHED-CHAIN AMINO ACID TRANSPORT SYSTEM PERMEASE PROTEIN LIVH"/>
    <property type="match status" value="1"/>
</dbReference>
<feature type="transmembrane region" description="Helical" evidence="9">
    <location>
        <begin position="59"/>
        <end position="82"/>
    </location>
</feature>
<gene>
    <name evidence="10" type="ORF">GCM10009777_00700</name>
</gene>
<evidence type="ECO:0000256" key="5">
    <source>
        <dbReference type="ARBA" id="ARBA00022970"/>
    </source>
</evidence>
<keyword evidence="6 9" id="KW-1133">Transmembrane helix</keyword>
<dbReference type="CDD" id="cd06582">
    <property type="entry name" value="TM_PBP1_LivH_like"/>
    <property type="match status" value="1"/>
</dbReference>
<protein>
    <submittedName>
        <fullName evidence="10">Branched-chain amino acid ABC transporter permease</fullName>
    </submittedName>
</protein>
<evidence type="ECO:0000256" key="6">
    <source>
        <dbReference type="ARBA" id="ARBA00022989"/>
    </source>
</evidence>
<evidence type="ECO:0000256" key="3">
    <source>
        <dbReference type="ARBA" id="ARBA00022475"/>
    </source>
</evidence>
<organism evidence="10 11">
    <name type="scientific">Microbacterium pumilum</name>
    <dbReference type="NCBI Taxonomy" id="344165"/>
    <lineage>
        <taxon>Bacteria</taxon>
        <taxon>Bacillati</taxon>
        <taxon>Actinomycetota</taxon>
        <taxon>Actinomycetes</taxon>
        <taxon>Micrococcales</taxon>
        <taxon>Microbacteriaceae</taxon>
        <taxon>Microbacterium</taxon>
    </lineage>
</organism>
<keyword evidence="4 9" id="KW-0812">Transmembrane</keyword>
<comment type="similarity">
    <text evidence="8">Belongs to the binding-protein-dependent transport system permease family. LivHM subfamily.</text>
</comment>
<evidence type="ECO:0000256" key="8">
    <source>
        <dbReference type="ARBA" id="ARBA00037998"/>
    </source>
</evidence>
<dbReference type="RefSeq" id="WP_344057420.1">
    <property type="nucleotide sequence ID" value="NZ_BAAAOH010000001.1"/>
</dbReference>
<evidence type="ECO:0000256" key="9">
    <source>
        <dbReference type="SAM" id="Phobius"/>
    </source>
</evidence>
<dbReference type="Proteomes" id="UP001500326">
    <property type="component" value="Unassembled WGS sequence"/>
</dbReference>
<dbReference type="EMBL" id="BAAAOH010000001">
    <property type="protein sequence ID" value="GAA1972578.1"/>
    <property type="molecule type" value="Genomic_DNA"/>
</dbReference>
<feature type="transmembrane region" description="Helical" evidence="9">
    <location>
        <begin position="94"/>
        <end position="113"/>
    </location>
</feature>
<dbReference type="PANTHER" id="PTHR11795:SF450">
    <property type="entry name" value="ABC TRANSPORTER PERMEASE PROTEIN"/>
    <property type="match status" value="1"/>
</dbReference>
<keyword evidence="2" id="KW-0813">Transport</keyword>
<sequence length="287" mass="29815">MNTLGALVVGLSSGALFAVFGVLLTLMATLTRVVNFSQVAVGVFGAYLALRFVPLGLPGWTTIIIAMVTSAALSALLGWVISTWLGESSTTARSAVTVATLLGLMSLSFILFGTRPQANPPLLIGPLFTMGTIAVTKVGVLMLVLAIVVAALATLVLTRTPLGVRLRAISDRQTAAELLGVNVRGLQLLVWATTGALSGLFISIVGNTQAGSATSMIVLLIPSAAAALVGAFSSLPLTIAGGLLVGALQGLLTSFPEISLLRDWVPLIVIVLFLLWNQRKEVWDVAR</sequence>
<comment type="caution">
    <text evidence="10">The sequence shown here is derived from an EMBL/GenBank/DDBJ whole genome shotgun (WGS) entry which is preliminary data.</text>
</comment>
<evidence type="ECO:0000256" key="7">
    <source>
        <dbReference type="ARBA" id="ARBA00023136"/>
    </source>
</evidence>
<reference evidence="11" key="1">
    <citation type="journal article" date="2019" name="Int. J. Syst. Evol. Microbiol.">
        <title>The Global Catalogue of Microorganisms (GCM) 10K type strain sequencing project: providing services to taxonomists for standard genome sequencing and annotation.</title>
        <authorList>
            <consortium name="The Broad Institute Genomics Platform"/>
            <consortium name="The Broad Institute Genome Sequencing Center for Infectious Disease"/>
            <person name="Wu L."/>
            <person name="Ma J."/>
        </authorList>
    </citation>
    <scope>NUCLEOTIDE SEQUENCE [LARGE SCALE GENOMIC DNA]</scope>
    <source>
        <strain evidence="11">JCM 14902</strain>
    </source>
</reference>
<evidence type="ECO:0000256" key="4">
    <source>
        <dbReference type="ARBA" id="ARBA00022692"/>
    </source>
</evidence>
<evidence type="ECO:0000313" key="11">
    <source>
        <dbReference type="Proteomes" id="UP001500326"/>
    </source>
</evidence>
<name>A0ABP5D1T8_9MICO</name>